<keyword evidence="2" id="KW-1185">Reference proteome</keyword>
<evidence type="ECO:0000313" key="2">
    <source>
        <dbReference type="Proteomes" id="UP001374584"/>
    </source>
</evidence>
<dbReference type="Gene3D" id="3.40.50.2000">
    <property type="entry name" value="Glycogen Phosphorylase B"/>
    <property type="match status" value="1"/>
</dbReference>
<dbReference type="SUPFAM" id="SSF53756">
    <property type="entry name" value="UDP-Glycosyltransferase/glycogen phosphorylase"/>
    <property type="match status" value="1"/>
</dbReference>
<reference evidence="1 2" key="1">
    <citation type="submission" date="2024-01" db="EMBL/GenBank/DDBJ databases">
        <title>The genomes of 5 underutilized Papilionoideae crops provide insights into root nodulation and disease resistanc.</title>
        <authorList>
            <person name="Jiang F."/>
        </authorList>
    </citation>
    <scope>NUCLEOTIDE SEQUENCE [LARGE SCALE GENOMIC DNA]</scope>
    <source>
        <strain evidence="1">JINMINGXINNONG_FW02</strain>
        <tissue evidence="1">Leaves</tissue>
    </source>
</reference>
<sequence length="126" mass="14470">MKHPFSKPFRQTSPPHSLVHHFQHPHMAMLVDSSVVIALDLAHEFNMLSYVYFPISATTLNMHLNLPRLDKEKTCEYRHLPHPIELPSCVPFHGVDPLHLLPNGFFRENQGARLDYSFMDTIGSSP</sequence>
<dbReference type="PANTHER" id="PTHR48045:SF11">
    <property type="entry name" value="UDP-GLYCOSYLTRANSFERASE 72B1"/>
    <property type="match status" value="1"/>
</dbReference>
<protein>
    <submittedName>
        <fullName evidence="1">Uncharacterized protein</fullName>
    </submittedName>
</protein>
<evidence type="ECO:0000313" key="1">
    <source>
        <dbReference type="EMBL" id="KAK7373598.1"/>
    </source>
</evidence>
<gene>
    <name evidence="1" type="ORF">VNO80_07013</name>
</gene>
<accession>A0AAN9NPT0</accession>
<organism evidence="1 2">
    <name type="scientific">Phaseolus coccineus</name>
    <name type="common">Scarlet runner bean</name>
    <name type="synonym">Phaseolus multiflorus</name>
    <dbReference type="NCBI Taxonomy" id="3886"/>
    <lineage>
        <taxon>Eukaryota</taxon>
        <taxon>Viridiplantae</taxon>
        <taxon>Streptophyta</taxon>
        <taxon>Embryophyta</taxon>
        <taxon>Tracheophyta</taxon>
        <taxon>Spermatophyta</taxon>
        <taxon>Magnoliopsida</taxon>
        <taxon>eudicotyledons</taxon>
        <taxon>Gunneridae</taxon>
        <taxon>Pentapetalae</taxon>
        <taxon>rosids</taxon>
        <taxon>fabids</taxon>
        <taxon>Fabales</taxon>
        <taxon>Fabaceae</taxon>
        <taxon>Papilionoideae</taxon>
        <taxon>50 kb inversion clade</taxon>
        <taxon>NPAAA clade</taxon>
        <taxon>indigoferoid/millettioid clade</taxon>
        <taxon>Phaseoleae</taxon>
        <taxon>Phaseolus</taxon>
    </lineage>
</organism>
<dbReference type="Proteomes" id="UP001374584">
    <property type="component" value="Unassembled WGS sequence"/>
</dbReference>
<dbReference type="EMBL" id="JAYMYR010000003">
    <property type="protein sequence ID" value="KAK7373598.1"/>
    <property type="molecule type" value="Genomic_DNA"/>
</dbReference>
<dbReference type="AlphaFoldDB" id="A0AAN9NPT0"/>
<proteinExistence type="predicted"/>
<comment type="caution">
    <text evidence="1">The sequence shown here is derived from an EMBL/GenBank/DDBJ whole genome shotgun (WGS) entry which is preliminary data.</text>
</comment>
<name>A0AAN9NPT0_PHACN</name>
<dbReference type="PANTHER" id="PTHR48045">
    <property type="entry name" value="UDP-GLYCOSYLTRANSFERASE 72B1"/>
    <property type="match status" value="1"/>
</dbReference>